<evidence type="ECO:0000313" key="2">
    <source>
        <dbReference type="EMBL" id="KAF3559359.1"/>
    </source>
</evidence>
<dbReference type="AlphaFoldDB" id="A0A8S9R656"/>
<comment type="caution">
    <text evidence="2">The sequence shown here is derived from an EMBL/GenBank/DDBJ whole genome shotgun (WGS) entry which is preliminary data.</text>
</comment>
<dbReference type="EMBL" id="QGKX02000996">
    <property type="protein sequence ID" value="KAF3559359.1"/>
    <property type="molecule type" value="Genomic_DNA"/>
</dbReference>
<evidence type="ECO:0000313" key="3">
    <source>
        <dbReference type="Proteomes" id="UP000712600"/>
    </source>
</evidence>
<feature type="signal peptide" evidence="1">
    <location>
        <begin position="1"/>
        <end position="25"/>
    </location>
</feature>
<organism evidence="2 3">
    <name type="scientific">Brassica cretica</name>
    <name type="common">Mustard</name>
    <dbReference type="NCBI Taxonomy" id="69181"/>
    <lineage>
        <taxon>Eukaryota</taxon>
        <taxon>Viridiplantae</taxon>
        <taxon>Streptophyta</taxon>
        <taxon>Embryophyta</taxon>
        <taxon>Tracheophyta</taxon>
        <taxon>Spermatophyta</taxon>
        <taxon>Magnoliopsida</taxon>
        <taxon>eudicotyledons</taxon>
        <taxon>Gunneridae</taxon>
        <taxon>Pentapetalae</taxon>
        <taxon>rosids</taxon>
        <taxon>malvids</taxon>
        <taxon>Brassicales</taxon>
        <taxon>Brassicaceae</taxon>
        <taxon>Brassiceae</taxon>
        <taxon>Brassica</taxon>
    </lineage>
</organism>
<reference evidence="2" key="1">
    <citation type="submission" date="2019-12" db="EMBL/GenBank/DDBJ databases">
        <title>Genome sequencing and annotation of Brassica cretica.</title>
        <authorList>
            <person name="Studholme D.J."/>
            <person name="Sarris P."/>
        </authorList>
    </citation>
    <scope>NUCLEOTIDE SEQUENCE</scope>
    <source>
        <strain evidence="2">PFS-109/04</strain>
        <tissue evidence="2">Leaf</tissue>
    </source>
</reference>
<dbReference type="Proteomes" id="UP000712600">
    <property type="component" value="Unassembled WGS sequence"/>
</dbReference>
<name>A0A8S9R656_BRACR</name>
<evidence type="ECO:0000256" key="1">
    <source>
        <dbReference type="SAM" id="SignalP"/>
    </source>
</evidence>
<protein>
    <submittedName>
        <fullName evidence="2">Uncharacterized protein</fullName>
    </submittedName>
</protein>
<keyword evidence="1" id="KW-0732">Signal</keyword>
<feature type="chain" id="PRO_5035804760" evidence="1">
    <location>
        <begin position="26"/>
        <end position="54"/>
    </location>
</feature>
<accession>A0A8S9R656</accession>
<gene>
    <name evidence="2" type="ORF">F2Q69_00012568</name>
</gene>
<proteinExistence type="predicted"/>
<sequence>MKSLLAIWQGGTMMSLLAIWRSGRCCPGSLYGKSAEVKVEFWLSPGDLYGWERW</sequence>